<dbReference type="Proteomes" id="UP001269144">
    <property type="component" value="Unassembled WGS sequence"/>
</dbReference>
<evidence type="ECO:0000313" key="3">
    <source>
        <dbReference type="Proteomes" id="UP001269144"/>
    </source>
</evidence>
<evidence type="ECO:0008006" key="4">
    <source>
        <dbReference type="Google" id="ProtNLM"/>
    </source>
</evidence>
<evidence type="ECO:0000256" key="1">
    <source>
        <dbReference type="SAM" id="Phobius"/>
    </source>
</evidence>
<comment type="caution">
    <text evidence="2">The sequence shown here is derived from an EMBL/GenBank/DDBJ whole genome shotgun (WGS) entry which is preliminary data.</text>
</comment>
<keyword evidence="1" id="KW-0812">Transmembrane</keyword>
<dbReference type="EMBL" id="JAVQLW010000001">
    <property type="protein sequence ID" value="MDS9467965.1"/>
    <property type="molecule type" value="Genomic_DNA"/>
</dbReference>
<accession>A0ABU2HSD8</accession>
<feature type="transmembrane region" description="Helical" evidence="1">
    <location>
        <begin position="100"/>
        <end position="118"/>
    </location>
</feature>
<sequence>MADTNVKQTIQVAVIGDQSLKDYQKLVAQTSQATANANRALQTQAKAIKDTGDAAKGGSVNVANFSYQIQDMAVQMQMGTSALVIFAQQVPQMLVGMGNMVTVFVTVAAVAATAWTVLAKSKDPMKQAADNSQKLADSMDRMKDALDKAQLPLGELGPKSIAAAQGLQKLYIVSASFERLKLEKTLAASSKAISDMSSGLQKEAANLQNAQTLAAGYAKQIKAGGDNASIAERHYKLLNKQIADAEKRYGATADQIIAAGKAVDAYQSAVASGAGTDVIGDLGVKAVAALKPLDLISDELITQLQTTTDTAAQRALIDQYLKDADAVLKNITNETDKQDESTANIAKNLDDARSALDGLQQSARSTQIDLTKMEASVGALASGASEGAADLAGEIAGINAYYDDLRNTVIPGPDAVQVLADIESFRQEDIAAATRQNQLEQQRNTILKSRQKIQDDEKKRQQDIVRLQQDYQAGISATTTAMEGLFRETDSFVNAVNALQSQGLLDDQQIANAQIALDRFYQEFWRDVSAMDDLIAIMGDSFTQTFDGLVDGTIDAKDAFNDMIDSMLKDMAKFIFSRQVQQFTQLLTDWVLAAMGTPPGAPTINSASVAAPRYMVQTPSLPSMDAGVRTLSAGAVAARSVSPMPMLGDSMSSGGNKLVGDTNINVYNQNGSQVTTQESTDPMGNKTIDLYIEDKVRSMITTGRLDRQMQANFGLRRKPI</sequence>
<reference evidence="3" key="1">
    <citation type="submission" date="2023-07" db="EMBL/GenBank/DDBJ databases">
        <title>Paracoccus sp. MBLB3053 whole genome sequence.</title>
        <authorList>
            <person name="Hwang C.Y."/>
            <person name="Cho E.-S."/>
            <person name="Seo M.-J."/>
        </authorList>
    </citation>
    <scope>NUCLEOTIDE SEQUENCE [LARGE SCALE GENOMIC DNA]</scope>
    <source>
        <strain evidence="3">MBLB3053</strain>
    </source>
</reference>
<proteinExistence type="predicted"/>
<gene>
    <name evidence="2" type="ORF">RGQ15_10350</name>
</gene>
<organism evidence="2 3">
    <name type="scientific">Paracoccus aurantius</name>
    <dbReference type="NCBI Taxonomy" id="3073814"/>
    <lineage>
        <taxon>Bacteria</taxon>
        <taxon>Pseudomonadati</taxon>
        <taxon>Pseudomonadota</taxon>
        <taxon>Alphaproteobacteria</taxon>
        <taxon>Rhodobacterales</taxon>
        <taxon>Paracoccaceae</taxon>
        <taxon>Paracoccus</taxon>
    </lineage>
</organism>
<keyword evidence="3" id="KW-1185">Reference proteome</keyword>
<keyword evidence="1" id="KW-1133">Transmembrane helix</keyword>
<name>A0ABU2HSD8_9RHOB</name>
<evidence type="ECO:0000313" key="2">
    <source>
        <dbReference type="EMBL" id="MDS9467965.1"/>
    </source>
</evidence>
<dbReference type="RefSeq" id="WP_311160141.1">
    <property type="nucleotide sequence ID" value="NZ_JAVQLW010000001.1"/>
</dbReference>
<protein>
    <recommendedName>
        <fullName evidence="4">Bacteriophage tail tape measure C-terminal domain-containing protein</fullName>
    </recommendedName>
</protein>
<keyword evidence="1" id="KW-0472">Membrane</keyword>